<dbReference type="AlphaFoldDB" id="A0A9D9H2A4"/>
<evidence type="ECO:0000313" key="4">
    <source>
        <dbReference type="EMBL" id="MBO8436445.1"/>
    </source>
</evidence>
<dbReference type="PANTHER" id="PTHR46124">
    <property type="entry name" value="D-AMINOACYL-TRNA DEACYLASE"/>
    <property type="match status" value="1"/>
</dbReference>
<dbReference type="SUPFAM" id="SSF51556">
    <property type="entry name" value="Metallo-dependent hydrolases"/>
    <property type="match status" value="1"/>
</dbReference>
<feature type="binding site" evidence="3">
    <location>
        <position position="199"/>
    </location>
    <ligand>
        <name>a divalent metal cation</name>
        <dbReference type="ChEBI" id="CHEBI:60240"/>
        <label>1</label>
    </ligand>
</feature>
<feature type="binding site" evidence="3">
    <location>
        <position position="8"/>
    </location>
    <ligand>
        <name>a divalent metal cation</name>
        <dbReference type="ChEBI" id="CHEBI:60240"/>
        <label>1</label>
    </ligand>
</feature>
<dbReference type="Gene3D" id="3.20.20.140">
    <property type="entry name" value="Metal-dependent hydrolases"/>
    <property type="match status" value="1"/>
</dbReference>
<dbReference type="InterPro" id="IPR032466">
    <property type="entry name" value="Metal_Hydrolase"/>
</dbReference>
<feature type="binding site" evidence="3">
    <location>
        <position position="6"/>
    </location>
    <ligand>
        <name>a divalent metal cation</name>
        <dbReference type="ChEBI" id="CHEBI:60240"/>
        <label>1</label>
    </ligand>
</feature>
<proteinExistence type="inferred from homology"/>
<sequence length="260" mass="28832">MIVDSHFHALSMKKKGIDSLSSNLVGIDVGTDAGDAKERLAILPESSTIFFSLGSGPWCLQNPGYISPDNERDKLLADISSFGADAIGECGFDNHWKYGTEETQRELFMMQVELASSLSLPIIIHTRDADAEIEKALKSSLFKCRGVMHCFSSGPELMRKALDKNLYISFAGNITYKGNDSIRQAAKEVPLDRILVETDAPYLAPIPMRGKPSKPEYTEYTIAFIAEIKGVEPEMLKERAKENLLALLQRDKTVRKLSLS</sequence>
<evidence type="ECO:0000256" key="2">
    <source>
        <dbReference type="ARBA" id="ARBA00022801"/>
    </source>
</evidence>
<keyword evidence="3" id="KW-0479">Metal-binding</keyword>
<dbReference type="PROSITE" id="PS01091">
    <property type="entry name" value="TATD_3"/>
    <property type="match status" value="1"/>
</dbReference>
<feature type="binding site" evidence="3">
    <location>
        <position position="89"/>
    </location>
    <ligand>
        <name>a divalent metal cation</name>
        <dbReference type="ChEBI" id="CHEBI:60240"/>
        <label>1</label>
    </ligand>
</feature>
<comment type="caution">
    <text evidence="4">The sequence shown here is derived from an EMBL/GenBank/DDBJ whole genome shotgun (WGS) entry which is preliminary data.</text>
</comment>
<dbReference type="GO" id="GO:0046872">
    <property type="term" value="F:metal ion binding"/>
    <property type="evidence" value="ECO:0007669"/>
    <property type="project" value="UniProtKB-KW"/>
</dbReference>
<dbReference type="Pfam" id="PF01026">
    <property type="entry name" value="TatD_DNase"/>
    <property type="match status" value="1"/>
</dbReference>
<dbReference type="CDD" id="cd01310">
    <property type="entry name" value="TatD_DNAse"/>
    <property type="match status" value="1"/>
</dbReference>
<protein>
    <submittedName>
        <fullName evidence="4">TatD family hydrolase</fullName>
    </submittedName>
</protein>
<dbReference type="EMBL" id="JADIMT010000068">
    <property type="protein sequence ID" value="MBO8436445.1"/>
    <property type="molecule type" value="Genomic_DNA"/>
</dbReference>
<dbReference type="GO" id="GO:0005829">
    <property type="term" value="C:cytosol"/>
    <property type="evidence" value="ECO:0007669"/>
    <property type="project" value="TreeGrafter"/>
</dbReference>
<dbReference type="PANTHER" id="PTHR46124:SF2">
    <property type="entry name" value="D-AMINOACYL-TRNA DEACYLASE"/>
    <property type="match status" value="1"/>
</dbReference>
<dbReference type="InterPro" id="IPR001130">
    <property type="entry name" value="TatD-like"/>
</dbReference>
<gene>
    <name evidence="4" type="ORF">IAA97_05660</name>
</gene>
<comment type="similarity">
    <text evidence="1">Belongs to the metallo-dependent hydrolases superfamily. TatD-type hydrolase family.</text>
</comment>
<dbReference type="InterPro" id="IPR018228">
    <property type="entry name" value="DNase_TatD-rel_CS"/>
</dbReference>
<reference evidence="4" key="1">
    <citation type="submission" date="2020-10" db="EMBL/GenBank/DDBJ databases">
        <authorList>
            <person name="Gilroy R."/>
        </authorList>
    </citation>
    <scope>NUCLEOTIDE SEQUENCE</scope>
    <source>
        <strain evidence="4">7293</strain>
    </source>
</reference>
<dbReference type="PIRSF" id="PIRSF005902">
    <property type="entry name" value="DNase_TatD"/>
    <property type="match status" value="1"/>
</dbReference>
<organism evidence="4 5">
    <name type="scientific">Candidatus Ornithospirochaeta stercoripullorum</name>
    <dbReference type="NCBI Taxonomy" id="2840899"/>
    <lineage>
        <taxon>Bacteria</taxon>
        <taxon>Pseudomonadati</taxon>
        <taxon>Spirochaetota</taxon>
        <taxon>Spirochaetia</taxon>
        <taxon>Spirochaetales</taxon>
        <taxon>Spirochaetaceae</taxon>
        <taxon>Spirochaetaceae incertae sedis</taxon>
        <taxon>Candidatus Ornithospirochaeta</taxon>
    </lineage>
</organism>
<evidence type="ECO:0000256" key="3">
    <source>
        <dbReference type="PIRSR" id="PIRSR005902-1"/>
    </source>
</evidence>
<accession>A0A9D9H2A4</accession>
<name>A0A9D9H2A4_9SPIO</name>
<keyword evidence="2 4" id="KW-0378">Hydrolase</keyword>
<dbReference type="Proteomes" id="UP000823615">
    <property type="component" value="Unassembled WGS sequence"/>
</dbReference>
<dbReference type="GO" id="GO:0016788">
    <property type="term" value="F:hydrolase activity, acting on ester bonds"/>
    <property type="evidence" value="ECO:0007669"/>
    <property type="project" value="InterPro"/>
</dbReference>
<feature type="binding site" evidence="3">
    <location>
        <position position="149"/>
    </location>
    <ligand>
        <name>a divalent metal cation</name>
        <dbReference type="ChEBI" id="CHEBI:60240"/>
        <label>2</label>
    </ligand>
</feature>
<feature type="binding site" evidence="3">
    <location>
        <position position="125"/>
    </location>
    <ligand>
        <name>a divalent metal cation</name>
        <dbReference type="ChEBI" id="CHEBI:60240"/>
        <label>2</label>
    </ligand>
</feature>
<evidence type="ECO:0000256" key="1">
    <source>
        <dbReference type="ARBA" id="ARBA00009275"/>
    </source>
</evidence>
<evidence type="ECO:0000313" key="5">
    <source>
        <dbReference type="Proteomes" id="UP000823615"/>
    </source>
</evidence>
<reference evidence="4" key="2">
    <citation type="journal article" date="2021" name="PeerJ">
        <title>Extensive microbial diversity within the chicken gut microbiome revealed by metagenomics and culture.</title>
        <authorList>
            <person name="Gilroy R."/>
            <person name="Ravi A."/>
            <person name="Getino M."/>
            <person name="Pursley I."/>
            <person name="Horton D.L."/>
            <person name="Alikhan N.F."/>
            <person name="Baker D."/>
            <person name="Gharbi K."/>
            <person name="Hall N."/>
            <person name="Watson M."/>
            <person name="Adriaenssens E.M."/>
            <person name="Foster-Nyarko E."/>
            <person name="Jarju S."/>
            <person name="Secka A."/>
            <person name="Antonio M."/>
            <person name="Oren A."/>
            <person name="Chaudhuri R.R."/>
            <person name="La Ragione R."/>
            <person name="Hildebrand F."/>
            <person name="Pallen M.J."/>
        </authorList>
    </citation>
    <scope>NUCLEOTIDE SEQUENCE</scope>
    <source>
        <strain evidence="4">7293</strain>
    </source>
</reference>